<proteinExistence type="inferred from homology"/>
<gene>
    <name evidence="4" type="ORF">GCM10010918_11220</name>
</gene>
<dbReference type="InterPro" id="IPR000620">
    <property type="entry name" value="EamA_dom"/>
</dbReference>
<dbReference type="EMBL" id="BMHY01000001">
    <property type="protein sequence ID" value="GGG59769.1"/>
    <property type="molecule type" value="Genomic_DNA"/>
</dbReference>
<dbReference type="GO" id="GO:0016020">
    <property type="term" value="C:membrane"/>
    <property type="evidence" value="ECO:0007669"/>
    <property type="project" value="InterPro"/>
</dbReference>
<dbReference type="RefSeq" id="WP_188887890.1">
    <property type="nucleotide sequence ID" value="NZ_BMHY01000001.1"/>
</dbReference>
<evidence type="ECO:0000259" key="3">
    <source>
        <dbReference type="Pfam" id="PF00892"/>
    </source>
</evidence>
<accession>A0A917LVQ7</accession>
<comment type="similarity">
    <text evidence="1">Belongs to the EamA transporter family.</text>
</comment>
<comment type="caution">
    <text evidence="4">The sequence shown here is derived from an EMBL/GenBank/DDBJ whole genome shotgun (WGS) entry which is preliminary data.</text>
</comment>
<keyword evidence="5" id="KW-1185">Reference proteome</keyword>
<dbReference type="Proteomes" id="UP000600247">
    <property type="component" value="Unassembled WGS sequence"/>
</dbReference>
<evidence type="ECO:0000313" key="4">
    <source>
        <dbReference type="EMBL" id="GGG59769.1"/>
    </source>
</evidence>
<feature type="transmembrane region" description="Helical" evidence="2">
    <location>
        <begin position="7"/>
        <end position="28"/>
    </location>
</feature>
<feature type="domain" description="EamA" evidence="3">
    <location>
        <begin position="7"/>
        <end position="51"/>
    </location>
</feature>
<keyword evidence="2" id="KW-0812">Transmembrane</keyword>
<evidence type="ECO:0000256" key="1">
    <source>
        <dbReference type="ARBA" id="ARBA00007362"/>
    </source>
</evidence>
<dbReference type="Pfam" id="PF00892">
    <property type="entry name" value="EamA"/>
    <property type="match status" value="1"/>
</dbReference>
<name>A0A917LVQ7_9BACL</name>
<evidence type="ECO:0000256" key="2">
    <source>
        <dbReference type="SAM" id="Phobius"/>
    </source>
</evidence>
<evidence type="ECO:0000313" key="5">
    <source>
        <dbReference type="Proteomes" id="UP000600247"/>
    </source>
</evidence>
<reference evidence="4 5" key="1">
    <citation type="journal article" date="2014" name="Int. J. Syst. Evol. Microbiol.">
        <title>Complete genome sequence of Corynebacterium casei LMG S-19264T (=DSM 44701T), isolated from a smear-ripened cheese.</title>
        <authorList>
            <consortium name="US DOE Joint Genome Institute (JGI-PGF)"/>
            <person name="Walter F."/>
            <person name="Albersmeier A."/>
            <person name="Kalinowski J."/>
            <person name="Ruckert C."/>
        </authorList>
    </citation>
    <scope>NUCLEOTIDE SEQUENCE [LARGE SCALE GENOMIC DNA]</scope>
    <source>
        <strain evidence="4 5">CGMCC 1.15286</strain>
    </source>
</reference>
<protein>
    <recommendedName>
        <fullName evidence="3">EamA domain-containing protein</fullName>
    </recommendedName>
</protein>
<organism evidence="4 5">
    <name type="scientific">Paenibacillus radicis</name>
    <name type="common">ex Gao et al. 2016</name>
    <dbReference type="NCBI Taxonomy" id="1737354"/>
    <lineage>
        <taxon>Bacteria</taxon>
        <taxon>Bacillati</taxon>
        <taxon>Bacillota</taxon>
        <taxon>Bacilli</taxon>
        <taxon>Bacillales</taxon>
        <taxon>Paenibacillaceae</taxon>
        <taxon>Paenibacillus</taxon>
    </lineage>
</organism>
<keyword evidence="2" id="KW-1133">Transmembrane helix</keyword>
<keyword evidence="2" id="KW-0472">Membrane</keyword>
<dbReference type="AlphaFoldDB" id="A0A917LVQ7"/>
<feature type="transmembrane region" description="Helical" evidence="2">
    <location>
        <begin position="34"/>
        <end position="53"/>
    </location>
</feature>
<sequence length="56" mass="6025">MTQKQANLVLATVSIAWGLSYIFMKLGIDGMPPASIVALRCGIAFIVTVLIFGKKK</sequence>